<dbReference type="Proteomes" id="UP000297245">
    <property type="component" value="Unassembled WGS sequence"/>
</dbReference>
<sequence>MHRNKQTWEHGLNAFLGYKTKDSSVTSGTSLQGNNLDAATGIEGTAGIGETTDIGETTTESRVHHGAPGCMRENINVTMGAYLTKLKITHVNHGTPWCTVVHPGALWFILVH</sequence>
<proteinExistence type="predicted"/>
<gene>
    <name evidence="1" type="ORF">K435DRAFT_804799</name>
    <name evidence="2" type="ORF">K435DRAFT_914403</name>
</gene>
<dbReference type="EMBL" id="ML179478">
    <property type="protein sequence ID" value="THU86815.1"/>
    <property type="molecule type" value="Genomic_DNA"/>
</dbReference>
<evidence type="ECO:0000313" key="3">
    <source>
        <dbReference type="Proteomes" id="UP000297245"/>
    </source>
</evidence>
<name>A0A4V4HDD5_DENBC</name>
<reference evidence="1 3" key="1">
    <citation type="journal article" date="2019" name="Nat. Ecol. Evol.">
        <title>Megaphylogeny resolves global patterns of mushroom evolution.</title>
        <authorList>
            <person name="Varga T."/>
            <person name="Krizsan K."/>
            <person name="Foldi C."/>
            <person name="Dima B."/>
            <person name="Sanchez-Garcia M."/>
            <person name="Sanchez-Ramirez S."/>
            <person name="Szollosi G.J."/>
            <person name="Szarkandi J.G."/>
            <person name="Papp V."/>
            <person name="Albert L."/>
            <person name="Andreopoulos W."/>
            <person name="Angelini C."/>
            <person name="Antonin V."/>
            <person name="Barry K.W."/>
            <person name="Bougher N.L."/>
            <person name="Buchanan P."/>
            <person name="Buyck B."/>
            <person name="Bense V."/>
            <person name="Catcheside P."/>
            <person name="Chovatia M."/>
            <person name="Cooper J."/>
            <person name="Damon W."/>
            <person name="Desjardin D."/>
            <person name="Finy P."/>
            <person name="Geml J."/>
            <person name="Haridas S."/>
            <person name="Hughes K."/>
            <person name="Justo A."/>
            <person name="Karasinski D."/>
            <person name="Kautmanova I."/>
            <person name="Kiss B."/>
            <person name="Kocsube S."/>
            <person name="Kotiranta H."/>
            <person name="LaButti K.M."/>
            <person name="Lechner B.E."/>
            <person name="Liimatainen K."/>
            <person name="Lipzen A."/>
            <person name="Lukacs Z."/>
            <person name="Mihaltcheva S."/>
            <person name="Morgado L.N."/>
            <person name="Niskanen T."/>
            <person name="Noordeloos M.E."/>
            <person name="Ohm R.A."/>
            <person name="Ortiz-Santana B."/>
            <person name="Ovrebo C."/>
            <person name="Racz N."/>
            <person name="Riley R."/>
            <person name="Savchenko A."/>
            <person name="Shiryaev A."/>
            <person name="Soop K."/>
            <person name="Spirin V."/>
            <person name="Szebenyi C."/>
            <person name="Tomsovsky M."/>
            <person name="Tulloss R.E."/>
            <person name="Uehling J."/>
            <person name="Grigoriev I.V."/>
            <person name="Vagvolgyi C."/>
            <person name="Papp T."/>
            <person name="Martin F.M."/>
            <person name="Miettinen O."/>
            <person name="Hibbett D.S."/>
            <person name="Nagy L.G."/>
        </authorList>
    </citation>
    <scope>NUCLEOTIDE SEQUENCE [LARGE SCALE GENOMIC DNA]</scope>
    <source>
        <strain evidence="1 3">CBS 962.96</strain>
    </source>
</reference>
<keyword evidence="3" id="KW-1185">Reference proteome</keyword>
<dbReference type="EMBL" id="ML179366">
    <property type="protein sequence ID" value="THU89479.1"/>
    <property type="molecule type" value="Genomic_DNA"/>
</dbReference>
<accession>A0A4V4HDD5</accession>
<evidence type="ECO:0000313" key="1">
    <source>
        <dbReference type="EMBL" id="THU86815.1"/>
    </source>
</evidence>
<dbReference type="AlphaFoldDB" id="A0A4V4HDD5"/>
<organism evidence="1 3">
    <name type="scientific">Dendrothele bispora (strain CBS 962.96)</name>
    <dbReference type="NCBI Taxonomy" id="1314807"/>
    <lineage>
        <taxon>Eukaryota</taxon>
        <taxon>Fungi</taxon>
        <taxon>Dikarya</taxon>
        <taxon>Basidiomycota</taxon>
        <taxon>Agaricomycotina</taxon>
        <taxon>Agaricomycetes</taxon>
        <taxon>Agaricomycetidae</taxon>
        <taxon>Agaricales</taxon>
        <taxon>Agaricales incertae sedis</taxon>
        <taxon>Dendrothele</taxon>
    </lineage>
</organism>
<evidence type="ECO:0000313" key="2">
    <source>
        <dbReference type="EMBL" id="THU89479.1"/>
    </source>
</evidence>
<protein>
    <submittedName>
        <fullName evidence="1">Uncharacterized protein</fullName>
    </submittedName>
</protein>